<dbReference type="EC" id="2.7.7.65" evidence="4"/>
<feature type="domain" description="PAC" evidence="2">
    <location>
        <begin position="161"/>
        <end position="213"/>
    </location>
</feature>
<dbReference type="Gene3D" id="3.30.450.20">
    <property type="entry name" value="PAS domain"/>
    <property type="match status" value="1"/>
</dbReference>
<feature type="transmembrane region" description="Helical" evidence="1">
    <location>
        <begin position="7"/>
        <end position="26"/>
    </location>
</feature>
<feature type="domain" description="GGDEF" evidence="3">
    <location>
        <begin position="245"/>
        <end position="377"/>
    </location>
</feature>
<dbReference type="PANTHER" id="PTHR44757:SF2">
    <property type="entry name" value="BIOFILM ARCHITECTURE MAINTENANCE PROTEIN MBAA"/>
    <property type="match status" value="1"/>
</dbReference>
<reference evidence="5" key="1">
    <citation type="journal article" date="2019" name="Int. J. Syst. Evol. Microbiol.">
        <title>The Global Catalogue of Microorganisms (GCM) 10K type strain sequencing project: providing services to taxonomists for standard genome sequencing and annotation.</title>
        <authorList>
            <consortium name="The Broad Institute Genomics Platform"/>
            <consortium name="The Broad Institute Genome Sequencing Center for Infectious Disease"/>
            <person name="Wu L."/>
            <person name="Ma J."/>
        </authorList>
    </citation>
    <scope>NUCLEOTIDE SEQUENCE [LARGE SCALE GENOMIC DNA]</scope>
    <source>
        <strain evidence="5">KCTC 3913</strain>
    </source>
</reference>
<dbReference type="Pfam" id="PF00990">
    <property type="entry name" value="GGDEF"/>
    <property type="match status" value="1"/>
</dbReference>
<accession>A0ABW5RLU5</accession>
<dbReference type="SMART" id="SM00267">
    <property type="entry name" value="GGDEF"/>
    <property type="match status" value="1"/>
</dbReference>
<dbReference type="PANTHER" id="PTHR44757">
    <property type="entry name" value="DIGUANYLATE CYCLASE DGCP"/>
    <property type="match status" value="1"/>
</dbReference>
<dbReference type="EMBL" id="JBHUMF010000002">
    <property type="protein sequence ID" value="MFD2679458.1"/>
    <property type="molecule type" value="Genomic_DNA"/>
</dbReference>
<dbReference type="NCBIfam" id="TIGR00229">
    <property type="entry name" value="sensory_box"/>
    <property type="match status" value="1"/>
</dbReference>
<sequence>MTLDRKIWISTIGLIAVTELAIYLHFHSWKEPLFLYLLTLALLIPTWVACRNIKRLVEKDESWKSHSTDLEKQMNQLKEQTMKYRYRETEFKNIFDKINAFVFSLDVPNTKWFIPNRFQESSEMETQDLRKGMEIVEDRIHDEDRKLFLQKKKDWISGIPTTVEFRTVLKDGQIRWNELRTDSIINASGKVEKVFGIIMDVTDRKEKEEKLAQMAYYDTLTELPNRTMLKSHLKKVLARANRKEHEVTIMFMDLDGFKGVNDSLGHDVGDALLKEVANRLSESVREEDLISRLGGDEFILVFEETNQKEITIIADRILKNISEAYLLLGEKVSITPSIGIASYPEDGMDIESLIRNADKAMYLAKNKGKTNYQFYTPDLEDYHPKESLIDKMLKLFQK</sequence>
<dbReference type="CDD" id="cd00130">
    <property type="entry name" value="PAS"/>
    <property type="match status" value="1"/>
</dbReference>
<name>A0ABW5RLU5_9BACI</name>
<dbReference type="Pfam" id="PF08447">
    <property type="entry name" value="PAS_3"/>
    <property type="match status" value="1"/>
</dbReference>
<evidence type="ECO:0000259" key="2">
    <source>
        <dbReference type="PROSITE" id="PS50113"/>
    </source>
</evidence>
<organism evidence="4 5">
    <name type="scientific">Bacillus seohaeanensis</name>
    <dbReference type="NCBI Taxonomy" id="284580"/>
    <lineage>
        <taxon>Bacteria</taxon>
        <taxon>Bacillati</taxon>
        <taxon>Bacillota</taxon>
        <taxon>Bacilli</taxon>
        <taxon>Bacillales</taxon>
        <taxon>Bacillaceae</taxon>
        <taxon>Bacillus</taxon>
    </lineage>
</organism>
<keyword evidence="5" id="KW-1185">Reference proteome</keyword>
<dbReference type="CDD" id="cd01949">
    <property type="entry name" value="GGDEF"/>
    <property type="match status" value="1"/>
</dbReference>
<dbReference type="InterPro" id="IPR000700">
    <property type="entry name" value="PAS-assoc_C"/>
</dbReference>
<dbReference type="PROSITE" id="PS50113">
    <property type="entry name" value="PAC"/>
    <property type="match status" value="1"/>
</dbReference>
<dbReference type="PROSITE" id="PS50887">
    <property type="entry name" value="GGDEF"/>
    <property type="match status" value="1"/>
</dbReference>
<comment type="caution">
    <text evidence="4">The sequence shown here is derived from an EMBL/GenBank/DDBJ whole genome shotgun (WGS) entry which is preliminary data.</text>
</comment>
<dbReference type="Proteomes" id="UP001597506">
    <property type="component" value="Unassembled WGS sequence"/>
</dbReference>
<gene>
    <name evidence="4" type="ORF">ACFSUL_01705</name>
</gene>
<protein>
    <submittedName>
        <fullName evidence="4">Diguanylate cyclase domain-containing protein</fullName>
        <ecNumber evidence="4">2.7.7.65</ecNumber>
    </submittedName>
</protein>
<keyword evidence="1" id="KW-0472">Membrane</keyword>
<proteinExistence type="predicted"/>
<keyword evidence="1" id="KW-0812">Transmembrane</keyword>
<dbReference type="SUPFAM" id="SSF55785">
    <property type="entry name" value="PYP-like sensor domain (PAS domain)"/>
    <property type="match status" value="1"/>
</dbReference>
<keyword evidence="1" id="KW-1133">Transmembrane helix</keyword>
<evidence type="ECO:0000259" key="3">
    <source>
        <dbReference type="PROSITE" id="PS50887"/>
    </source>
</evidence>
<dbReference type="InterPro" id="IPR000014">
    <property type="entry name" value="PAS"/>
</dbReference>
<evidence type="ECO:0000313" key="5">
    <source>
        <dbReference type="Proteomes" id="UP001597506"/>
    </source>
</evidence>
<dbReference type="InterPro" id="IPR013655">
    <property type="entry name" value="PAS_fold_3"/>
</dbReference>
<keyword evidence="4" id="KW-0548">Nucleotidyltransferase</keyword>
<keyword evidence="4" id="KW-0808">Transferase</keyword>
<evidence type="ECO:0000313" key="4">
    <source>
        <dbReference type="EMBL" id="MFD2679458.1"/>
    </source>
</evidence>
<dbReference type="RefSeq" id="WP_377932107.1">
    <property type="nucleotide sequence ID" value="NZ_JBHUMF010000002.1"/>
</dbReference>
<dbReference type="InterPro" id="IPR043128">
    <property type="entry name" value="Rev_trsase/Diguanyl_cyclase"/>
</dbReference>
<dbReference type="InterPro" id="IPR029787">
    <property type="entry name" value="Nucleotide_cyclase"/>
</dbReference>
<dbReference type="Gene3D" id="3.30.70.270">
    <property type="match status" value="1"/>
</dbReference>
<dbReference type="NCBIfam" id="TIGR00254">
    <property type="entry name" value="GGDEF"/>
    <property type="match status" value="1"/>
</dbReference>
<dbReference type="InterPro" id="IPR035965">
    <property type="entry name" value="PAS-like_dom_sf"/>
</dbReference>
<dbReference type="GO" id="GO:0052621">
    <property type="term" value="F:diguanylate cyclase activity"/>
    <property type="evidence" value="ECO:0007669"/>
    <property type="project" value="UniProtKB-EC"/>
</dbReference>
<dbReference type="InterPro" id="IPR052155">
    <property type="entry name" value="Biofilm_reg_signaling"/>
</dbReference>
<dbReference type="InterPro" id="IPR000160">
    <property type="entry name" value="GGDEF_dom"/>
</dbReference>
<dbReference type="InterPro" id="IPR001610">
    <property type="entry name" value="PAC"/>
</dbReference>
<feature type="transmembrane region" description="Helical" evidence="1">
    <location>
        <begin position="32"/>
        <end position="50"/>
    </location>
</feature>
<dbReference type="SMART" id="SM00086">
    <property type="entry name" value="PAC"/>
    <property type="match status" value="1"/>
</dbReference>
<evidence type="ECO:0000256" key="1">
    <source>
        <dbReference type="SAM" id="Phobius"/>
    </source>
</evidence>
<dbReference type="SUPFAM" id="SSF55073">
    <property type="entry name" value="Nucleotide cyclase"/>
    <property type="match status" value="1"/>
</dbReference>